<evidence type="ECO:0000256" key="1">
    <source>
        <dbReference type="ARBA" id="ARBA00022536"/>
    </source>
</evidence>
<dbReference type="PANTHER" id="PTHR14949:SF56">
    <property type="entry name" value="EGF-LIKE-DOMAIN, MULTIPLE 7"/>
    <property type="match status" value="1"/>
</dbReference>
<feature type="domain" description="EGF-like" evidence="9">
    <location>
        <begin position="2562"/>
        <end position="2593"/>
    </location>
</feature>
<feature type="domain" description="LCCL" evidence="10">
    <location>
        <begin position="1457"/>
        <end position="1518"/>
    </location>
</feature>
<dbReference type="Gene3D" id="2.120.10.30">
    <property type="entry name" value="TolB, C-terminal domain"/>
    <property type="match status" value="4"/>
</dbReference>
<keyword evidence="8" id="KW-1133">Transmembrane helix</keyword>
<proteinExistence type="predicted"/>
<keyword evidence="8" id="KW-0812">Transmembrane</keyword>
<dbReference type="PANTHER" id="PTHR14949">
    <property type="entry name" value="EGF-LIKE-DOMAIN, MULTIPLE 7, 8"/>
    <property type="match status" value="1"/>
</dbReference>
<accession>A0AAD5Q3Z7</accession>
<dbReference type="InterPro" id="IPR016024">
    <property type="entry name" value="ARM-type_fold"/>
</dbReference>
<evidence type="ECO:0000256" key="3">
    <source>
        <dbReference type="ARBA" id="ARBA00022737"/>
    </source>
</evidence>
<keyword evidence="12" id="KW-1185">Reference proteome</keyword>
<dbReference type="InterPro" id="IPR013032">
    <property type="entry name" value="EGF-like_CS"/>
</dbReference>
<dbReference type="SUPFAM" id="SSF69848">
    <property type="entry name" value="LCCL domain"/>
    <property type="match status" value="1"/>
</dbReference>
<evidence type="ECO:0000256" key="5">
    <source>
        <dbReference type="PROSITE-ProRule" id="PRU00076"/>
    </source>
</evidence>
<keyword evidence="1 5" id="KW-0245">EGF-like domain</keyword>
<evidence type="ECO:0000256" key="6">
    <source>
        <dbReference type="PROSITE-ProRule" id="PRU00504"/>
    </source>
</evidence>
<feature type="domain" description="EGF-like" evidence="9">
    <location>
        <begin position="1677"/>
        <end position="1709"/>
    </location>
</feature>
<feature type="repeat" description="NHL" evidence="6">
    <location>
        <begin position="1049"/>
        <end position="1074"/>
    </location>
</feature>
<evidence type="ECO:0000313" key="12">
    <source>
        <dbReference type="Proteomes" id="UP001209570"/>
    </source>
</evidence>
<gene>
    <name evidence="11" type="ORF">P43SY_003894</name>
</gene>
<dbReference type="InterPro" id="IPR000742">
    <property type="entry name" value="EGF"/>
</dbReference>
<reference evidence="11" key="1">
    <citation type="submission" date="2021-12" db="EMBL/GenBank/DDBJ databases">
        <title>Prjna785345.</title>
        <authorList>
            <person name="Rujirawat T."/>
            <person name="Krajaejun T."/>
        </authorList>
    </citation>
    <scope>NUCLEOTIDE SEQUENCE</scope>
    <source>
        <strain evidence="11">Pi057C3</strain>
    </source>
</reference>
<feature type="disulfide bond" evidence="5">
    <location>
        <begin position="1616"/>
        <end position="1626"/>
    </location>
</feature>
<dbReference type="Pfam" id="PF12661">
    <property type="entry name" value="hEGF"/>
    <property type="match status" value="3"/>
</dbReference>
<feature type="disulfide bond" evidence="5">
    <location>
        <begin position="1681"/>
        <end position="1691"/>
    </location>
</feature>
<dbReference type="PROSITE" id="PS01186">
    <property type="entry name" value="EGF_2"/>
    <property type="match status" value="7"/>
</dbReference>
<feature type="domain" description="EGF-like" evidence="9">
    <location>
        <begin position="2222"/>
        <end position="2254"/>
    </location>
</feature>
<evidence type="ECO:0000259" key="9">
    <source>
        <dbReference type="PROSITE" id="PS50026"/>
    </source>
</evidence>
<dbReference type="InterPro" id="IPR000225">
    <property type="entry name" value="Armadillo"/>
</dbReference>
<evidence type="ECO:0000256" key="4">
    <source>
        <dbReference type="ARBA" id="ARBA00023157"/>
    </source>
</evidence>
<dbReference type="InterPro" id="IPR004043">
    <property type="entry name" value="LCCL"/>
</dbReference>
<keyword evidence="8" id="KW-0472">Membrane</keyword>
<feature type="compositionally biased region" description="Basic and acidic residues" evidence="7">
    <location>
        <begin position="710"/>
        <end position="732"/>
    </location>
</feature>
<dbReference type="PROSITE" id="PS00022">
    <property type="entry name" value="EGF_1"/>
    <property type="match status" value="7"/>
</dbReference>
<evidence type="ECO:0000256" key="2">
    <source>
        <dbReference type="ARBA" id="ARBA00022729"/>
    </source>
</evidence>
<feature type="disulfide bond" evidence="5">
    <location>
        <begin position="2226"/>
        <end position="2236"/>
    </location>
</feature>
<dbReference type="InterPro" id="IPR011042">
    <property type="entry name" value="6-blade_b-propeller_TolB-like"/>
</dbReference>
<comment type="caution">
    <text evidence="11">The sequence shown here is derived from an EMBL/GenBank/DDBJ whole genome shotgun (WGS) entry which is preliminary data.</text>
</comment>
<dbReference type="InterPro" id="IPR001258">
    <property type="entry name" value="NHL_repeat"/>
</dbReference>
<evidence type="ECO:0000313" key="11">
    <source>
        <dbReference type="EMBL" id="KAJ0395877.1"/>
    </source>
</evidence>
<evidence type="ECO:0000256" key="7">
    <source>
        <dbReference type="SAM" id="MobiDB-lite"/>
    </source>
</evidence>
<feature type="transmembrane region" description="Helical" evidence="8">
    <location>
        <begin position="2727"/>
        <end position="2749"/>
    </location>
</feature>
<dbReference type="Pfam" id="PF25024">
    <property type="entry name" value="EGF_TEN"/>
    <property type="match status" value="1"/>
</dbReference>
<feature type="disulfide bond" evidence="5">
    <location>
        <begin position="1699"/>
        <end position="1708"/>
    </location>
</feature>
<feature type="disulfide bond" evidence="5">
    <location>
        <begin position="1634"/>
        <end position="1643"/>
    </location>
</feature>
<dbReference type="Gene3D" id="2.170.130.20">
    <property type="entry name" value="LCCL-like domain"/>
    <property type="match status" value="1"/>
</dbReference>
<feature type="domain" description="EGF-like" evidence="9">
    <location>
        <begin position="1612"/>
        <end position="1644"/>
    </location>
</feature>
<dbReference type="PROSITE" id="PS50820">
    <property type="entry name" value="LCCL"/>
    <property type="match status" value="1"/>
</dbReference>
<dbReference type="PROSITE" id="PS50026">
    <property type="entry name" value="EGF_3"/>
    <property type="match status" value="5"/>
</dbReference>
<dbReference type="PROSITE" id="PS51125">
    <property type="entry name" value="NHL"/>
    <property type="match status" value="1"/>
</dbReference>
<keyword evidence="2" id="KW-0732">Signal</keyword>
<dbReference type="Pfam" id="PF03815">
    <property type="entry name" value="LCCL"/>
    <property type="match status" value="1"/>
</dbReference>
<dbReference type="Gene3D" id="1.25.10.10">
    <property type="entry name" value="Leucine-rich Repeat Variant"/>
    <property type="match status" value="4"/>
</dbReference>
<name>A0AAD5Q3Z7_PYTIN</name>
<dbReference type="SUPFAM" id="SSF101898">
    <property type="entry name" value="NHL repeat"/>
    <property type="match status" value="1"/>
</dbReference>
<protein>
    <recommendedName>
        <fullName evidence="13">EGF-like domain-containing protein</fullName>
    </recommendedName>
</protein>
<dbReference type="SUPFAM" id="SSF48371">
    <property type="entry name" value="ARM repeat"/>
    <property type="match status" value="2"/>
</dbReference>
<comment type="caution">
    <text evidence="5">Lacks conserved residue(s) required for the propagation of feature annotation.</text>
</comment>
<dbReference type="Gene3D" id="2.10.25.10">
    <property type="entry name" value="Laminin"/>
    <property type="match status" value="8"/>
</dbReference>
<dbReference type="InterPro" id="IPR036609">
    <property type="entry name" value="LCCL_sf"/>
</dbReference>
<keyword evidence="4 5" id="KW-1015">Disulfide bond</keyword>
<feature type="domain" description="EGF-like" evidence="9">
    <location>
        <begin position="1751"/>
        <end position="1781"/>
    </location>
</feature>
<feature type="disulfide bond" evidence="5">
    <location>
        <begin position="1771"/>
        <end position="1780"/>
    </location>
</feature>
<feature type="disulfide bond" evidence="5">
    <location>
        <begin position="2583"/>
        <end position="2592"/>
    </location>
</feature>
<evidence type="ECO:0008006" key="13">
    <source>
        <dbReference type="Google" id="ProtNLM"/>
    </source>
</evidence>
<feature type="disulfide bond" evidence="5">
    <location>
        <begin position="2244"/>
        <end position="2253"/>
    </location>
</feature>
<dbReference type="FunFam" id="2.10.25.10:FF:000020">
    <property type="entry name" value="Latent-transforming growth factor beta-binding protein 1"/>
    <property type="match status" value="1"/>
</dbReference>
<organism evidence="11 12">
    <name type="scientific">Pythium insidiosum</name>
    <name type="common">Pythiosis disease agent</name>
    <dbReference type="NCBI Taxonomy" id="114742"/>
    <lineage>
        <taxon>Eukaryota</taxon>
        <taxon>Sar</taxon>
        <taxon>Stramenopiles</taxon>
        <taxon>Oomycota</taxon>
        <taxon>Peronosporomycetes</taxon>
        <taxon>Pythiales</taxon>
        <taxon>Pythiaceae</taxon>
        <taxon>Pythium</taxon>
    </lineage>
</organism>
<dbReference type="InterPro" id="IPR050969">
    <property type="entry name" value="Dev_Signal_Modulators"/>
</dbReference>
<evidence type="ECO:0000259" key="10">
    <source>
        <dbReference type="PROSITE" id="PS50820"/>
    </source>
</evidence>
<evidence type="ECO:0000256" key="8">
    <source>
        <dbReference type="SAM" id="Phobius"/>
    </source>
</evidence>
<keyword evidence="3" id="KW-0677">Repeat</keyword>
<feature type="region of interest" description="Disordered" evidence="7">
    <location>
        <begin position="707"/>
        <end position="743"/>
    </location>
</feature>
<dbReference type="SMART" id="SM00181">
    <property type="entry name" value="EGF"/>
    <property type="match status" value="10"/>
</dbReference>
<dbReference type="InterPro" id="IPR011989">
    <property type="entry name" value="ARM-like"/>
</dbReference>
<dbReference type="EMBL" id="JAKCXM010000321">
    <property type="protein sequence ID" value="KAJ0395877.1"/>
    <property type="molecule type" value="Genomic_DNA"/>
</dbReference>
<sequence>MPLAEALAAIGTAREVVTLLQGHIAAVDDADSCVRHACDRYSAVVSRLQAMADRGENVEPRLVQVCVASASRLVAALERYRDASLLRRAAAFRRATARAQELNVMLDDMREDYFYAISALQMRHFLRSGLHYEAQGRSRAPTLPPPAPPAVLPPPAAPTVAGTLDWVVSALTGAPTDPVDAAWRDFSGAQSQSGLLQATRSLSALAAGDAGAADRLVKLNAHHKLAAIVKVEDNAPELRVAAMDALQSLCSQPALRPRVGETEIVTALVGDLFVGLQVPAATLLAAMAQDCAPNQLLVRDTTAVDALATMLQHGDAAAQAAAAAALWHLVPLDDIKDQVADSACVVGLKRALESDIHEAARALALLAADDRLDAIIGESGCISALTRWLSHSSEMHRSCAAWAMSSLADNADNRSRIVNAGAVVPLLGLVSTGSLRQVEHAAMTLWWLTELDAGRAAIIAAGGWDPLLSLLFGGSTGDVQLVAAGALARLPTAESVRRRMVQAGHHKDVLRLLATAAVDPSLSECLIRLLANFTSHDNGRPHEETCAALRDAGGLPVLTSVALKHPMPKTKLDVLQTLARVAHYPANRPDVIAAGASTLLVAVLKLSGAEETQQQALDAAVDALLSDAALCEAFVQADGIHALVSLLEASPTATQLLATRALADIASFPATVQSIHPAVDVLLQLQEVSDHAKTALQKWQASWHGSAAKQEVDATAKQRSQREQNESYRPERGSTNSTPYVAPSQPAMGYRSQLIHSSHTLHVQVEMVQKTRTRVSDVRPTIGNTVVTAASAAQAPERALASDDDTQAFCEELVYYIWLVITNGGGQLAEFGVTDATLTYCNWCIDFLTPIYESSSANESPRWPFAYAKLATQTVEWKGRTNANDQDMRHECALLGVQSKCHRCEDIACGAASGTCAYQLQGVDWAAMPKNIPTVTDVPWAVGGKHRYDYGGGSHVCQFLSGADCISPFASDYSACAVRCWGVASGAIRYQQHPERGNASLLANGDAEATDIWSYPPDFSGDGKPQGQVTTLAGDGSAGYKDGAIATAQFSNPQDVAVDSKGVVYVADTDNHRIRRIDPIAKTVSTLAGDGTIGYRDGPAAAARFSFPTGIAVFEDPATSKVFVYVADTGNHRIRQIVDGVVSCFAGLCGNGVESAILATTPAAPHAGLADGAATASRFDSPMGIAVDANGIVFVADTGNHLIRRIERDGTTNTLAGNVAPSDDADTPGCVSPCLRGVAGFRDGNLTYAQFHSPRDVAIGPQSTVVVADGHRIRRINYDGSMSQLEGVSSSNRVVTLAGSATLGNRDGAGDEASFNSPAGVTVSADGRVYAVSPVSCKLRQLSTATLVARAVGCSTRVVDVLLPSGCSSYEPPVDELFTRVSPVTNNVFYNYRQRWQSDPVDGPTLPGRQIKECMGTPPVDALETGTLALARRDSAQQIIPAIKEDREDGTTLKLRCPANCLAATPPRAVFGSLFYTDESSVCLAAVHAGVINDATGGLVQLTLERGVHYFNASIRSGSTANGVTSLDMPSPQHAARLFSVQPYVRAQIEVQTIAGAPSALLRSGCGFRDAMPPLAARFNGPHGLEIHAATNPSRSTQLVIADSYNHRIRLLTASCSKVCENGGACVATDVCSCAPGWSGDDCSIPVCSSACGARQVCVAPDTCACVPGFTGAPACNSPLCVQTCANGGTCSAPDTCSCAPGWFDANCTTPVCAQTCGNGGNCTAPNTCSCPSEWQGSDCRVPVCSQPCKNGGSCPCKNGGSCVAPDSCLCAAGWSGHDCGMPVCPQGTFVPHPSSYANALWRPFSFENYVPCDFSAWCANTSEFDCLPRAQLSPVVGVAFGPAGRAKTGRVMDPRRDPLLQALTNGACLLLELGATALAPFQYLSERNATSGFFRFAPKVPFGWNATPASWRGLAAPEIGFLPPFTTTSDRQVALVERRAIVQGVYACANGGSCVAPGVCECAPGWVGFDCRTPVCEQGFYVPTQPTFFAADPPAAKHPRQPTSNPTYSALVETIAYDRVTTATQTRGGVRYLPAQGGYACSIRSITQWEKPATIGPFASPEYYFEHPNYMSAYMDKTLQADGWYHTQWEDMFWPPLYALTPPLLDDTRQGWRRGGTWQRVPGSRWQKGKCLVEFDRRCSTGRLAVDLVTNQSGVLVVDTDASYRPQVVYSIATAVRRGFFNASELGECVDRVVRGCFNNGTCVAPNTCECAAGWTGRDCSVPVCAQPCLHNGNCTLPNRCTCERGWTGTDCSIPMCAQDCRNGGRCVAPDTCECRQWPSKWRDGREGGGEPVFRTPEGQAQLTGYTGYDCNTPICVQAERFVLNTVATARDDPRVVSLRGHGKDGALACSTYRCPQYDLEVVANDGRSFQSGCSQGNPTENPVSFVPRAVRIANIRAYRDHANTRRISDDFLCGNSVWEQGDYSVGRSIRVNYVNISKSGNAQWRYGVSTPGEGIFMCYNRGTCLAPDTCSCGDGWTGMDCNTPLCRFLQRDGSVVRGCLNDGVCVDKDRCRCIQVPSTLHEKNPGAPRGLTGFTGSDCAIPVCIQGVFDPQCQVSGAAGVDGCYRCKNGGSCVAPNVCQCAPGWTGYDCSEPICRLDNITAAVRAQLFTVDDDKVAQFMADPCGSQGGRWGKEWVNGALIGQGNCTLPGRCTCLCRTKYDAEACKKTGDFCDKPWRDPFKRAIPAGYVYGTRECVDGFQGLEDDQGNLMSCHLQVYVPSLYRRYTVSMVALLTVFSVLLLIAWYYIRKQVRRRLLLAKAERRRSRKNSGQNATTAKTGAFVHAKQA</sequence>
<dbReference type="SMART" id="SM00185">
    <property type="entry name" value="ARM"/>
    <property type="match status" value="6"/>
</dbReference>
<dbReference type="SMART" id="SM00603">
    <property type="entry name" value="LCCL"/>
    <property type="match status" value="1"/>
</dbReference>
<dbReference type="Proteomes" id="UP001209570">
    <property type="component" value="Unassembled WGS sequence"/>
</dbReference>
<dbReference type="Pfam" id="PF01436">
    <property type="entry name" value="NHL"/>
    <property type="match status" value="2"/>
</dbReference>